<accession>A0A561DE45</accession>
<dbReference type="SMART" id="SM00448">
    <property type="entry name" value="REC"/>
    <property type="match status" value="1"/>
</dbReference>
<dbReference type="InterPro" id="IPR043128">
    <property type="entry name" value="Rev_trsase/Diguanyl_cyclase"/>
</dbReference>
<reference evidence="4 5" key="1">
    <citation type="submission" date="2019-06" db="EMBL/GenBank/DDBJ databases">
        <title>Sorghum-associated microbial communities from plants grown in Nebraska, USA.</title>
        <authorList>
            <person name="Schachtman D."/>
        </authorList>
    </citation>
    <scope>NUCLEOTIDE SEQUENCE [LARGE SCALE GENOMIC DNA]</scope>
    <source>
        <strain evidence="4 5">2482</strain>
    </source>
</reference>
<feature type="domain" description="GGDEF" evidence="3">
    <location>
        <begin position="303"/>
        <end position="432"/>
    </location>
</feature>
<dbReference type="SUPFAM" id="SSF55073">
    <property type="entry name" value="Nucleotide cyclase"/>
    <property type="match status" value="1"/>
</dbReference>
<proteinExistence type="predicted"/>
<keyword evidence="5" id="KW-1185">Reference proteome</keyword>
<dbReference type="PANTHER" id="PTHR45138:SF9">
    <property type="entry name" value="DIGUANYLATE CYCLASE DGCM-RELATED"/>
    <property type="match status" value="1"/>
</dbReference>
<comment type="caution">
    <text evidence="4">The sequence shown here is derived from an EMBL/GenBank/DDBJ whole genome shotgun (WGS) entry which is preliminary data.</text>
</comment>
<dbReference type="PANTHER" id="PTHR45138">
    <property type="entry name" value="REGULATORY COMPONENTS OF SENSORY TRANSDUCTION SYSTEM"/>
    <property type="match status" value="1"/>
</dbReference>
<dbReference type="GO" id="GO:0052621">
    <property type="term" value="F:diguanylate cyclase activity"/>
    <property type="evidence" value="ECO:0007669"/>
    <property type="project" value="TreeGrafter"/>
</dbReference>
<dbReference type="PROSITE" id="PS50110">
    <property type="entry name" value="RESPONSE_REGULATORY"/>
    <property type="match status" value="1"/>
</dbReference>
<dbReference type="GO" id="GO:0000160">
    <property type="term" value="P:phosphorelay signal transduction system"/>
    <property type="evidence" value="ECO:0007669"/>
    <property type="project" value="InterPro"/>
</dbReference>
<evidence type="ECO:0000256" key="1">
    <source>
        <dbReference type="PROSITE-ProRule" id="PRU00169"/>
    </source>
</evidence>
<dbReference type="InterPro" id="IPR029787">
    <property type="entry name" value="Nucleotide_cyclase"/>
</dbReference>
<dbReference type="Pfam" id="PF00072">
    <property type="entry name" value="Response_reg"/>
    <property type="match status" value="1"/>
</dbReference>
<dbReference type="Proteomes" id="UP000319671">
    <property type="component" value="Unassembled WGS sequence"/>
</dbReference>
<dbReference type="AlphaFoldDB" id="A0A561DE45"/>
<gene>
    <name evidence="4" type="ORF">FB550_10542</name>
</gene>
<dbReference type="NCBIfam" id="TIGR00254">
    <property type="entry name" value="GGDEF"/>
    <property type="match status" value="1"/>
</dbReference>
<dbReference type="RefSeq" id="WP_144564846.1">
    <property type="nucleotide sequence ID" value="NZ_VIVN01000005.1"/>
</dbReference>
<organism evidence="4 5">
    <name type="scientific">Neobacillus bataviensis</name>
    <dbReference type="NCBI Taxonomy" id="220685"/>
    <lineage>
        <taxon>Bacteria</taxon>
        <taxon>Bacillati</taxon>
        <taxon>Bacillota</taxon>
        <taxon>Bacilli</taxon>
        <taxon>Bacillales</taxon>
        <taxon>Bacillaceae</taxon>
        <taxon>Neobacillus</taxon>
    </lineage>
</organism>
<feature type="domain" description="Response regulatory" evidence="2">
    <location>
        <begin position="17"/>
        <end position="131"/>
    </location>
</feature>
<dbReference type="InterPro" id="IPR050469">
    <property type="entry name" value="Diguanylate_Cyclase"/>
</dbReference>
<evidence type="ECO:0000313" key="5">
    <source>
        <dbReference type="Proteomes" id="UP000319671"/>
    </source>
</evidence>
<sequence length="434" mass="50102">MARSVLQYLKYQYPDIRVLYVEDERFSREKLLRVLNRRFANIHVAIDGVEGLQLYQKYKPDLIIADIKMNQMSGLEMIKNIRAQNEKVQVIVTTAHDDNDFFVQSIENNVNHFILKPIDLDLLLQAIQKSVYQIQLEKELEKQKNLTRTILDFQDNLIFVIENGEIVEWNQAFTNVTGMGIHKNNPTCYQSEFLASFFVEDPHYFYPKDKGRWMEEFSSNGKNMAKVRWKGPLGNDYNYVMKAGAIPGTNQTLFVLTDITDIEKESREKDHLAMLDSLTSSYTRQKFKEILASEMRRSEQFNRAFSLILMDIDFFHTLNDQIGHTAGDKVLITVSTIVQQRIRECDILARWGGEEFILLIPETVGQNAVVLAESIRSIIEEYHFLKIGKVTCSFGVSEFAPGKTKSELLAEAEHALTSSKNNGRNCVTLYTKEH</sequence>
<feature type="modified residue" description="4-aspartylphosphate" evidence="1">
    <location>
        <position position="66"/>
    </location>
</feature>
<dbReference type="CDD" id="cd17536">
    <property type="entry name" value="REC_YesN-like"/>
    <property type="match status" value="1"/>
</dbReference>
<dbReference type="Gene3D" id="3.30.450.20">
    <property type="entry name" value="PAS domain"/>
    <property type="match status" value="1"/>
</dbReference>
<dbReference type="InterPro" id="IPR000160">
    <property type="entry name" value="GGDEF_dom"/>
</dbReference>
<dbReference type="CDD" id="cd01949">
    <property type="entry name" value="GGDEF"/>
    <property type="match status" value="1"/>
</dbReference>
<keyword evidence="1" id="KW-0597">Phosphoprotein</keyword>
<dbReference type="PROSITE" id="PS50887">
    <property type="entry name" value="GGDEF"/>
    <property type="match status" value="1"/>
</dbReference>
<dbReference type="SMART" id="SM00267">
    <property type="entry name" value="GGDEF"/>
    <property type="match status" value="1"/>
</dbReference>
<dbReference type="InterPro" id="IPR001789">
    <property type="entry name" value="Sig_transdc_resp-reg_receiver"/>
</dbReference>
<protein>
    <submittedName>
        <fullName evidence="4">Diguanylate cyclase (GGDEF)-like protein</fullName>
    </submittedName>
</protein>
<dbReference type="InterPro" id="IPR035965">
    <property type="entry name" value="PAS-like_dom_sf"/>
</dbReference>
<dbReference type="FunFam" id="3.30.70.270:FF:000001">
    <property type="entry name" value="Diguanylate cyclase domain protein"/>
    <property type="match status" value="1"/>
</dbReference>
<dbReference type="InterPro" id="IPR011006">
    <property type="entry name" value="CheY-like_superfamily"/>
</dbReference>
<evidence type="ECO:0000259" key="3">
    <source>
        <dbReference type="PROSITE" id="PS50887"/>
    </source>
</evidence>
<dbReference type="Pfam" id="PF00990">
    <property type="entry name" value="GGDEF"/>
    <property type="match status" value="1"/>
</dbReference>
<dbReference type="Gene3D" id="3.40.50.2300">
    <property type="match status" value="1"/>
</dbReference>
<dbReference type="EMBL" id="VIVN01000005">
    <property type="protein sequence ID" value="TWE01676.1"/>
    <property type="molecule type" value="Genomic_DNA"/>
</dbReference>
<name>A0A561DE45_9BACI</name>
<dbReference type="SUPFAM" id="SSF52172">
    <property type="entry name" value="CheY-like"/>
    <property type="match status" value="1"/>
</dbReference>
<evidence type="ECO:0000259" key="2">
    <source>
        <dbReference type="PROSITE" id="PS50110"/>
    </source>
</evidence>
<dbReference type="Gene3D" id="3.30.70.270">
    <property type="match status" value="1"/>
</dbReference>
<evidence type="ECO:0000313" key="4">
    <source>
        <dbReference type="EMBL" id="TWE01676.1"/>
    </source>
</evidence>
<dbReference type="SUPFAM" id="SSF55785">
    <property type="entry name" value="PYP-like sensor domain (PAS domain)"/>
    <property type="match status" value="1"/>
</dbReference>